<evidence type="ECO:0000313" key="4">
    <source>
        <dbReference type="Proteomes" id="UP000654304"/>
    </source>
</evidence>
<dbReference type="Proteomes" id="UP000654304">
    <property type="component" value="Unassembled WGS sequence"/>
</dbReference>
<sequence length="561" mass="63220">MGIFAFDETLFSWCSRFHRLAANGQDKNTCLQLFGDTRIGSAHDFPARIAVLAARSRGCLGTASDIIRERTLLPFYLPFKTIEVGIEAVSALCGPGIGHLKYRLGLLTSGVGAAHPLKACPKCICSDLNTHGWAYWRRSHQLPGVWLCPEHLTPLRASSLKLLQVARFAWVLPTQANCAPLAGLEDRRLSKQETEWLLKLGQLSNELLNCSPGSFADPVHIAEVFRIRLKSLGMTHASGSVRWSLVEVQLKKLVSNLICLPALNHEADAHLLRPQFLRILSGRNMTHPLRYLVWISTWFDDLAHFKSEYQKLGGYNNHCDLAPASNKPIRGPTNEQAEIIAMLCTGQISLTGAAIRAGVAYATMAAWASKEAVEILRRPKKLSPTLWEQAVKMLRDGADKSDVSRQCQISVVTVTRILRTVPSLQDHWHNLRHQERRDAAQKAWKKLFPLHKYMGIKELRSLEPAVYAWLYRNDRAWLKSSLDSAYRNKISNHAARRIENDDERMAMFLKKLSLSRIASSSGWRLDEIKLAFPRIEKVIRHPEKWPATVKALSFVLASRSL</sequence>
<dbReference type="Pfam" id="PF06527">
    <property type="entry name" value="TniQ"/>
    <property type="match status" value="1"/>
</dbReference>
<comment type="caution">
    <text evidence="3">The sequence shown here is derived from an EMBL/GenBank/DDBJ whole genome shotgun (WGS) entry which is preliminary data.</text>
</comment>
<dbReference type="InterPro" id="IPR032750">
    <property type="entry name" value="TnsD_C"/>
</dbReference>
<feature type="domain" description="TniQ" evidence="1">
    <location>
        <begin position="7"/>
        <end position="155"/>
    </location>
</feature>
<dbReference type="Gene3D" id="1.10.10.60">
    <property type="entry name" value="Homeodomain-like"/>
    <property type="match status" value="1"/>
</dbReference>
<accession>A0ABR7A1D7</accession>
<proteinExistence type="predicted"/>
<evidence type="ECO:0000313" key="3">
    <source>
        <dbReference type="EMBL" id="MBC3930716.1"/>
    </source>
</evidence>
<name>A0ABR7A1D7_9BURK</name>
<protein>
    <submittedName>
        <fullName evidence="3">TniQ family protein</fullName>
    </submittedName>
</protein>
<keyword evidence="4" id="KW-1185">Reference proteome</keyword>
<feature type="domain" description="Transposon Tn7 transposition protein TnsD C-terminal" evidence="2">
    <location>
        <begin position="202"/>
        <end position="497"/>
    </location>
</feature>
<organism evidence="3 4">
    <name type="scientific">Undibacterium curvum</name>
    <dbReference type="NCBI Taxonomy" id="2762294"/>
    <lineage>
        <taxon>Bacteria</taxon>
        <taxon>Pseudomonadati</taxon>
        <taxon>Pseudomonadota</taxon>
        <taxon>Betaproteobacteria</taxon>
        <taxon>Burkholderiales</taxon>
        <taxon>Oxalobacteraceae</taxon>
        <taxon>Undibacterium</taxon>
    </lineage>
</organism>
<evidence type="ECO:0000259" key="1">
    <source>
        <dbReference type="Pfam" id="PF06527"/>
    </source>
</evidence>
<reference evidence="3 4" key="1">
    <citation type="submission" date="2020-08" db="EMBL/GenBank/DDBJ databases">
        <title>Novel species isolated from subtropical streams in China.</title>
        <authorList>
            <person name="Lu H."/>
        </authorList>
    </citation>
    <scope>NUCLEOTIDE SEQUENCE [LARGE SCALE GENOMIC DNA]</scope>
    <source>
        <strain evidence="3 4">CY22W</strain>
    </source>
</reference>
<dbReference type="Pfam" id="PF15978">
    <property type="entry name" value="TnsD"/>
    <property type="match status" value="1"/>
</dbReference>
<evidence type="ECO:0000259" key="2">
    <source>
        <dbReference type="Pfam" id="PF15978"/>
    </source>
</evidence>
<dbReference type="EMBL" id="JACOGD010000002">
    <property type="protein sequence ID" value="MBC3930716.1"/>
    <property type="molecule type" value="Genomic_DNA"/>
</dbReference>
<gene>
    <name evidence="3" type="ORF">H8K43_03440</name>
</gene>
<dbReference type="RefSeq" id="WP_186902585.1">
    <property type="nucleotide sequence ID" value="NZ_JACOGD010000002.1"/>
</dbReference>
<dbReference type="InterPro" id="IPR009492">
    <property type="entry name" value="TniQ"/>
</dbReference>